<dbReference type="InterPro" id="IPR035093">
    <property type="entry name" value="RelE/ParE_toxin_dom_sf"/>
</dbReference>
<evidence type="ECO:0000313" key="2">
    <source>
        <dbReference type="Proteomes" id="UP000318616"/>
    </source>
</evidence>
<dbReference type="SUPFAM" id="SSF143011">
    <property type="entry name" value="RelE-like"/>
    <property type="match status" value="1"/>
</dbReference>
<dbReference type="AlphaFoldDB" id="A0A552M451"/>
<dbReference type="PANTHER" id="PTHR40266">
    <property type="entry name" value="TOXIN HIGB-1"/>
    <property type="match status" value="1"/>
</dbReference>
<evidence type="ECO:0008006" key="3">
    <source>
        <dbReference type="Google" id="ProtNLM"/>
    </source>
</evidence>
<dbReference type="Pfam" id="PF05015">
    <property type="entry name" value="HigB-like_toxin"/>
    <property type="match status" value="1"/>
</dbReference>
<proteinExistence type="predicted"/>
<name>A0A552M451_9CHRO</name>
<gene>
    <name evidence="1" type="ORF">EWV88_05125</name>
</gene>
<accession>A0A552M451</accession>
<dbReference type="EMBL" id="SFAP01000067">
    <property type="protein sequence ID" value="TRV27241.1"/>
    <property type="molecule type" value="Genomic_DNA"/>
</dbReference>
<protein>
    <recommendedName>
        <fullName evidence="3">Peptidase</fullName>
    </recommendedName>
</protein>
<sequence length="92" mass="10729">MIKHFQHKGLERFFRRGETKGIQAQHLSRIQRILDLLDDAADPQELKIPGMFLHPLKGDRKGQWAMTVSGNWRITFAFDGEDVIVVNLEDYH</sequence>
<dbReference type="Gene3D" id="3.30.2310.20">
    <property type="entry name" value="RelE-like"/>
    <property type="match status" value="1"/>
</dbReference>
<dbReference type="InterPro" id="IPR007711">
    <property type="entry name" value="HigB-1"/>
</dbReference>
<comment type="caution">
    <text evidence="1">The sequence shown here is derived from an EMBL/GenBank/DDBJ whole genome shotgun (WGS) entry which is preliminary data.</text>
</comment>
<reference evidence="1 2" key="1">
    <citation type="submission" date="2019-01" db="EMBL/GenBank/DDBJ databases">
        <title>Coherence of Microcystis species and biogeography revealed through population genomics.</title>
        <authorList>
            <person name="Perez-Carrascal O.M."/>
            <person name="Terrat Y."/>
            <person name="Giani A."/>
            <person name="Fortin N."/>
            <person name="Tromas N."/>
            <person name="Shapiro B.J."/>
        </authorList>
    </citation>
    <scope>NUCLEOTIDE SEQUENCE [LARGE SCALE GENOMIC DNA]</scope>
    <source>
        <strain evidence="1">Mw_MB_S_20031200_S109D</strain>
    </source>
</reference>
<dbReference type="PANTHER" id="PTHR40266:SF2">
    <property type="entry name" value="TOXIN HIGB-1"/>
    <property type="match status" value="1"/>
</dbReference>
<dbReference type="Proteomes" id="UP000318616">
    <property type="component" value="Unassembled WGS sequence"/>
</dbReference>
<organism evidence="1 2">
    <name type="scientific">Microcystis wesenbergii Mw_MB_S_20031200_S109D</name>
    <dbReference type="NCBI Taxonomy" id="2486241"/>
    <lineage>
        <taxon>Bacteria</taxon>
        <taxon>Bacillati</taxon>
        <taxon>Cyanobacteriota</taxon>
        <taxon>Cyanophyceae</taxon>
        <taxon>Oscillatoriophycideae</taxon>
        <taxon>Chroococcales</taxon>
        <taxon>Microcystaceae</taxon>
        <taxon>Microcystis</taxon>
    </lineage>
</organism>
<evidence type="ECO:0000313" key="1">
    <source>
        <dbReference type="EMBL" id="TRV27241.1"/>
    </source>
</evidence>